<evidence type="ECO:0000256" key="5">
    <source>
        <dbReference type="ARBA" id="ARBA00023136"/>
    </source>
</evidence>
<evidence type="ECO:0000256" key="2">
    <source>
        <dbReference type="ARBA" id="ARBA00022475"/>
    </source>
</evidence>
<evidence type="ECO:0000313" key="9">
    <source>
        <dbReference type="Proteomes" id="UP001596545"/>
    </source>
</evidence>
<feature type="transmembrane region" description="Helical" evidence="6">
    <location>
        <begin position="738"/>
        <end position="761"/>
    </location>
</feature>
<feature type="domain" description="SSD" evidence="7">
    <location>
        <begin position="226"/>
        <end position="382"/>
    </location>
</feature>
<feature type="transmembrane region" description="Helical" evidence="6">
    <location>
        <begin position="357"/>
        <end position="381"/>
    </location>
</feature>
<sequence>MNAGERIQDGLEHAGRYAARNQLKTIVVVLVTALIAVSVGVAGIQMSMGMTLYVEDDSQTATDWETLKEDFETGNNVFVIVESGELHDPETIRAINRLDRRYTENIDETTTVTSLADVVRQGNGGEIPQTEAGVERAITRVRGQGPESAAMVDRLEPESGTTIILASYGNVDTFDRGAFLPQRDSDIIYNRVQTETDLAPLPPGMTTTITGQPVFENAAFGLMLPEMITLFAGAFALIFTVVYLVMRAKVERGWHVFLPLGTAMIALLYMIGAMGVFGFNFNAIMLGVMPIALGLGIDYGLQIHSRYVEEREAGCSPETAAAVATRTTGRALLIAMGATVIGLGSLLVSSVPPVRQFGITSATAVLASMALSVTLLPALLVRFDRDGYSQQSSDDATSTSNDWLETGSERFTSIVTGGRPLLTLFVALLLVTGGAYAYPQVEPNQEMMDFWPQDLDAKNDMDRLSDTVDSPKVMYVSISAEKAYSPETFRELARYQQLMLANNQVNAVQSPVLAVQMANDGSIPKTRNQLDTTLAQQTGSGMMAVRDPTETPSRVLLTFYVDDVEGEEVRTLIDEFDGNADLALTGAHDVRITGKPVLNRNVIENVTAGLTPMTIISFALGFVFLSFAFRSVRVSAIIVISVAGSAALLVAGGMYLLSVPWNPLTITMSSLTLGIGVTYGIHIYERFVFETETHDRPPLGAAATSVAKLSRPIIGSSFTTIFGFGILIVSRFPVLANFGVTTVLAIGLSLATAFGILPAVLTLRSSVSENKDATEQIPTAE</sequence>
<dbReference type="GO" id="GO:0005886">
    <property type="term" value="C:plasma membrane"/>
    <property type="evidence" value="ECO:0007669"/>
    <property type="project" value="UniProtKB-SubCell"/>
</dbReference>
<dbReference type="PRINTS" id="PR00702">
    <property type="entry name" value="ACRIFLAVINRP"/>
</dbReference>
<dbReference type="InterPro" id="IPR004869">
    <property type="entry name" value="MMPL_dom"/>
</dbReference>
<dbReference type="PROSITE" id="PS50156">
    <property type="entry name" value="SSD"/>
    <property type="match status" value="2"/>
</dbReference>
<dbReference type="Proteomes" id="UP001596545">
    <property type="component" value="Unassembled WGS sequence"/>
</dbReference>
<keyword evidence="2" id="KW-1003">Cell membrane</keyword>
<feature type="transmembrane region" description="Helical" evidence="6">
    <location>
        <begin position="227"/>
        <end position="245"/>
    </location>
</feature>
<protein>
    <submittedName>
        <fullName evidence="8">RND family transporter</fullName>
    </submittedName>
</protein>
<evidence type="ECO:0000256" key="6">
    <source>
        <dbReference type="SAM" id="Phobius"/>
    </source>
</evidence>
<feature type="domain" description="SSD" evidence="7">
    <location>
        <begin position="637"/>
        <end position="763"/>
    </location>
</feature>
<feature type="transmembrane region" description="Helical" evidence="6">
    <location>
        <begin position="713"/>
        <end position="732"/>
    </location>
</feature>
<keyword evidence="3 6" id="KW-0812">Transmembrane</keyword>
<comment type="caution">
    <text evidence="8">The sequence shown here is derived from an EMBL/GenBank/DDBJ whole genome shotgun (WGS) entry which is preliminary data.</text>
</comment>
<dbReference type="PANTHER" id="PTHR33406:SF13">
    <property type="entry name" value="MEMBRANE PROTEIN YDFJ"/>
    <property type="match status" value="1"/>
</dbReference>
<feature type="transmembrane region" description="Helical" evidence="6">
    <location>
        <begin position="331"/>
        <end position="351"/>
    </location>
</feature>
<dbReference type="Gene3D" id="1.20.1640.10">
    <property type="entry name" value="Multidrug efflux transporter AcrB transmembrane domain"/>
    <property type="match status" value="2"/>
</dbReference>
<feature type="transmembrane region" description="Helical" evidence="6">
    <location>
        <begin position="420"/>
        <end position="438"/>
    </location>
</feature>
<keyword evidence="5 6" id="KW-0472">Membrane</keyword>
<evidence type="ECO:0000256" key="1">
    <source>
        <dbReference type="ARBA" id="ARBA00004651"/>
    </source>
</evidence>
<reference evidence="8 9" key="1">
    <citation type="journal article" date="2019" name="Int. J. Syst. Evol. Microbiol.">
        <title>The Global Catalogue of Microorganisms (GCM) 10K type strain sequencing project: providing services to taxonomists for standard genome sequencing and annotation.</title>
        <authorList>
            <consortium name="The Broad Institute Genomics Platform"/>
            <consortium name="The Broad Institute Genome Sequencing Center for Infectious Disease"/>
            <person name="Wu L."/>
            <person name="Ma J."/>
        </authorList>
    </citation>
    <scope>NUCLEOTIDE SEQUENCE [LARGE SCALE GENOMIC DNA]</scope>
    <source>
        <strain evidence="8 9">CGMCC 1.12554</strain>
    </source>
</reference>
<evidence type="ECO:0000256" key="4">
    <source>
        <dbReference type="ARBA" id="ARBA00022989"/>
    </source>
</evidence>
<dbReference type="EMBL" id="JBHTBL010000007">
    <property type="protein sequence ID" value="MFC7324743.1"/>
    <property type="molecule type" value="Genomic_DNA"/>
</dbReference>
<keyword evidence="4 6" id="KW-1133">Transmembrane helix</keyword>
<dbReference type="InterPro" id="IPR000731">
    <property type="entry name" value="SSD"/>
</dbReference>
<organism evidence="8 9">
    <name type="scientific">Halorubrum rutilum</name>
    <dbReference type="NCBI Taxonomy" id="1364933"/>
    <lineage>
        <taxon>Archaea</taxon>
        <taxon>Methanobacteriati</taxon>
        <taxon>Methanobacteriota</taxon>
        <taxon>Stenosarchaea group</taxon>
        <taxon>Halobacteria</taxon>
        <taxon>Halobacteriales</taxon>
        <taxon>Haloferacaceae</taxon>
        <taxon>Halorubrum</taxon>
    </lineage>
</organism>
<proteinExistence type="predicted"/>
<feature type="transmembrane region" description="Helical" evidence="6">
    <location>
        <begin position="664"/>
        <end position="684"/>
    </location>
</feature>
<dbReference type="PANTHER" id="PTHR33406">
    <property type="entry name" value="MEMBRANE PROTEIN MJ1562-RELATED"/>
    <property type="match status" value="1"/>
</dbReference>
<evidence type="ECO:0000259" key="7">
    <source>
        <dbReference type="PROSITE" id="PS50156"/>
    </source>
</evidence>
<keyword evidence="9" id="KW-1185">Reference proteome</keyword>
<accession>A0ABD6AKD6</accession>
<dbReference type="RefSeq" id="WP_256409790.1">
    <property type="nucleotide sequence ID" value="NZ_JANHDN010000006.1"/>
</dbReference>
<evidence type="ECO:0000313" key="8">
    <source>
        <dbReference type="EMBL" id="MFC7324743.1"/>
    </source>
</evidence>
<feature type="transmembrane region" description="Helical" evidence="6">
    <location>
        <begin position="257"/>
        <end position="277"/>
    </location>
</feature>
<dbReference type="Pfam" id="PF03176">
    <property type="entry name" value="MMPL"/>
    <property type="match status" value="2"/>
</dbReference>
<feature type="transmembrane region" description="Helical" evidence="6">
    <location>
        <begin position="636"/>
        <end position="658"/>
    </location>
</feature>
<dbReference type="SUPFAM" id="SSF82866">
    <property type="entry name" value="Multidrug efflux transporter AcrB transmembrane domain"/>
    <property type="match status" value="2"/>
</dbReference>
<name>A0ABD6AKD6_9EURY</name>
<feature type="transmembrane region" description="Helical" evidence="6">
    <location>
        <begin position="609"/>
        <end position="629"/>
    </location>
</feature>
<evidence type="ECO:0000256" key="3">
    <source>
        <dbReference type="ARBA" id="ARBA00022692"/>
    </source>
</evidence>
<comment type="subcellular location">
    <subcellularLocation>
        <location evidence="1">Cell membrane</location>
        <topology evidence="1">Multi-pass membrane protein</topology>
    </subcellularLocation>
</comment>
<dbReference type="AlphaFoldDB" id="A0ABD6AKD6"/>
<dbReference type="InterPro" id="IPR001036">
    <property type="entry name" value="Acrflvin-R"/>
</dbReference>
<feature type="transmembrane region" description="Helical" evidence="6">
    <location>
        <begin position="26"/>
        <end position="48"/>
    </location>
</feature>
<dbReference type="InterPro" id="IPR050545">
    <property type="entry name" value="Mycobact_MmpL"/>
</dbReference>
<gene>
    <name evidence="8" type="ORF">ACFQMF_09145</name>
</gene>
<feature type="transmembrane region" description="Helical" evidence="6">
    <location>
        <begin position="283"/>
        <end position="301"/>
    </location>
</feature>